<evidence type="ECO:0000313" key="2">
    <source>
        <dbReference type="EMBL" id="EDP13901.1"/>
    </source>
</evidence>
<name>A8S0V5_ENTBW</name>
<proteinExistence type="predicted"/>
<sequence>MEANTKTDQSAQGANVKTNAKKSLPRQTLMVSDDLCALSRCLGSG</sequence>
<accession>A8S0V5</accession>
<feature type="compositionally biased region" description="Polar residues" evidence="1">
    <location>
        <begin position="1"/>
        <end position="18"/>
    </location>
</feature>
<protein>
    <submittedName>
        <fullName evidence="2">Uncharacterized protein</fullName>
    </submittedName>
</protein>
<comment type="caution">
    <text evidence="2">The sequence shown here is derived from an EMBL/GenBank/DDBJ whole genome shotgun (WGS) entry which is preliminary data.</text>
</comment>
<reference evidence="2 3" key="2">
    <citation type="submission" date="2007-09" db="EMBL/GenBank/DDBJ databases">
        <title>Draft genome sequence of Clostridium bolteae (ATCC BAA-613).</title>
        <authorList>
            <person name="Sudarsanam P."/>
            <person name="Ley R."/>
            <person name="Guruge J."/>
            <person name="Turnbaugh P.J."/>
            <person name="Mahowald M."/>
            <person name="Liep D."/>
            <person name="Gordon J."/>
        </authorList>
    </citation>
    <scope>NUCLEOTIDE SEQUENCE [LARGE SCALE GENOMIC DNA]</scope>
    <source>
        <strain evidence="3">ATCC BAA-613 / DSM 15670 / CCUG 46953 / JCM 12243 / WAL 16351</strain>
    </source>
</reference>
<evidence type="ECO:0000256" key="1">
    <source>
        <dbReference type="SAM" id="MobiDB-lite"/>
    </source>
</evidence>
<gene>
    <name evidence="2" type="ORF">CLOBOL_05782</name>
</gene>
<reference evidence="2 3" key="1">
    <citation type="submission" date="2007-08" db="EMBL/GenBank/DDBJ databases">
        <authorList>
            <person name="Fulton L."/>
            <person name="Clifton S."/>
            <person name="Fulton B."/>
            <person name="Xu J."/>
            <person name="Minx P."/>
            <person name="Pepin K.H."/>
            <person name="Johnson M."/>
            <person name="Thiruvilangam P."/>
            <person name="Bhonagiri V."/>
            <person name="Nash W.E."/>
            <person name="Mardis E.R."/>
            <person name="Wilson R.K."/>
        </authorList>
    </citation>
    <scope>NUCLEOTIDE SEQUENCE [LARGE SCALE GENOMIC DNA]</scope>
    <source>
        <strain evidence="3">ATCC BAA-613 / DSM 15670 / CCUG 46953 / JCM 12243 / WAL 16351</strain>
    </source>
</reference>
<feature type="region of interest" description="Disordered" evidence="1">
    <location>
        <begin position="1"/>
        <end position="25"/>
    </location>
</feature>
<dbReference type="EMBL" id="ABCC02000044">
    <property type="protein sequence ID" value="EDP13901.1"/>
    <property type="molecule type" value="Genomic_DNA"/>
</dbReference>
<dbReference type="AlphaFoldDB" id="A8S0V5"/>
<organism evidence="2 3">
    <name type="scientific">Enterocloster bolteae (strain ATCC BAA-613 / DSM 15670 / CCUG 46953 / JCM 12243 / WAL 16351)</name>
    <name type="common">Clostridium bolteae</name>
    <dbReference type="NCBI Taxonomy" id="411902"/>
    <lineage>
        <taxon>Bacteria</taxon>
        <taxon>Bacillati</taxon>
        <taxon>Bacillota</taxon>
        <taxon>Clostridia</taxon>
        <taxon>Lachnospirales</taxon>
        <taxon>Lachnospiraceae</taxon>
        <taxon>Enterocloster</taxon>
    </lineage>
</organism>
<dbReference type="PaxDb" id="411902-CLOBOL_05782"/>
<dbReference type="HOGENOM" id="CLU_3198021_0_0_9"/>
<evidence type="ECO:0000313" key="3">
    <source>
        <dbReference type="Proteomes" id="UP000005396"/>
    </source>
</evidence>
<dbReference type="Proteomes" id="UP000005396">
    <property type="component" value="Unassembled WGS sequence"/>
</dbReference>